<comment type="caution">
    <text evidence="12">Lacks conserved residue(s) required for the propagation of feature annotation.</text>
</comment>
<evidence type="ECO:0000256" key="8">
    <source>
        <dbReference type="ARBA" id="ARBA00022840"/>
    </source>
</evidence>
<evidence type="ECO:0000259" key="17">
    <source>
        <dbReference type="PROSITE" id="PS50893"/>
    </source>
</evidence>
<feature type="transmembrane region" description="Helical" evidence="14">
    <location>
        <begin position="947"/>
        <end position="965"/>
    </location>
</feature>
<dbReference type="InterPro" id="IPR003593">
    <property type="entry name" value="AAA+_ATPase"/>
</dbReference>
<organism evidence="18 19">
    <name type="scientific">Sphaerosporella brunnea</name>
    <dbReference type="NCBI Taxonomy" id="1250544"/>
    <lineage>
        <taxon>Eukaryota</taxon>
        <taxon>Fungi</taxon>
        <taxon>Dikarya</taxon>
        <taxon>Ascomycota</taxon>
        <taxon>Pezizomycotina</taxon>
        <taxon>Pezizomycetes</taxon>
        <taxon>Pezizales</taxon>
        <taxon>Pyronemataceae</taxon>
        <taxon>Sphaerosporella</taxon>
    </lineage>
</organism>
<evidence type="ECO:0000256" key="3">
    <source>
        <dbReference type="ARBA" id="ARBA00022448"/>
    </source>
</evidence>
<comment type="similarity">
    <text evidence="2">Belongs to the ABC transporter superfamily. ABCG family. Eye pigment precursor importer (TC 3.A.1.204) subfamily.</text>
</comment>
<dbReference type="InterPro" id="IPR000742">
    <property type="entry name" value="EGF"/>
</dbReference>
<dbReference type="PANTHER" id="PTHR48041:SF2">
    <property type="entry name" value="ATP-DEPENDENT PERMEASE-RELATED"/>
    <property type="match status" value="1"/>
</dbReference>
<evidence type="ECO:0000256" key="6">
    <source>
        <dbReference type="ARBA" id="ARBA00022741"/>
    </source>
</evidence>
<keyword evidence="7" id="KW-0256">Endoplasmic reticulum</keyword>
<feature type="transmembrane region" description="Helical" evidence="14">
    <location>
        <begin position="318"/>
        <end position="340"/>
    </location>
</feature>
<evidence type="ECO:0000256" key="2">
    <source>
        <dbReference type="ARBA" id="ARBA00005814"/>
    </source>
</evidence>
<keyword evidence="12" id="KW-0245">EGF-like domain</keyword>
<dbReference type="InterPro" id="IPR027417">
    <property type="entry name" value="P-loop_NTPase"/>
</dbReference>
<evidence type="ECO:0000256" key="12">
    <source>
        <dbReference type="PROSITE-ProRule" id="PRU00076"/>
    </source>
</evidence>
<evidence type="ECO:0000256" key="5">
    <source>
        <dbReference type="ARBA" id="ARBA00022729"/>
    </source>
</evidence>
<dbReference type="InParanoid" id="A0A5J5EZF5"/>
<dbReference type="EMBL" id="VXIS01000070">
    <property type="protein sequence ID" value="KAA8908210.1"/>
    <property type="molecule type" value="Genomic_DNA"/>
</dbReference>
<dbReference type="PANTHER" id="PTHR48041">
    <property type="entry name" value="ABC TRANSPORTER G FAMILY MEMBER 28"/>
    <property type="match status" value="1"/>
</dbReference>
<evidence type="ECO:0000256" key="14">
    <source>
        <dbReference type="SAM" id="Phobius"/>
    </source>
</evidence>
<keyword evidence="19" id="KW-1185">Reference proteome</keyword>
<evidence type="ECO:0008006" key="20">
    <source>
        <dbReference type="Google" id="ProtNLM"/>
    </source>
</evidence>
<evidence type="ECO:0000256" key="11">
    <source>
        <dbReference type="ARBA" id="ARBA00023180"/>
    </source>
</evidence>
<feature type="transmembrane region" description="Helical" evidence="14">
    <location>
        <begin position="883"/>
        <end position="903"/>
    </location>
</feature>
<dbReference type="Pfam" id="PF01061">
    <property type="entry name" value="ABC2_membrane"/>
    <property type="match status" value="1"/>
</dbReference>
<feature type="domain" description="ABC transporter" evidence="17">
    <location>
        <begin position="372"/>
        <end position="615"/>
    </location>
</feature>
<evidence type="ECO:0000256" key="9">
    <source>
        <dbReference type="ARBA" id="ARBA00022989"/>
    </source>
</evidence>
<feature type="transmembrane region" description="Helical" evidence="14">
    <location>
        <begin position="805"/>
        <end position="825"/>
    </location>
</feature>
<evidence type="ECO:0000256" key="10">
    <source>
        <dbReference type="ARBA" id="ARBA00023136"/>
    </source>
</evidence>
<dbReference type="Pfam" id="PF00005">
    <property type="entry name" value="ABC_tran"/>
    <property type="match status" value="1"/>
</dbReference>
<keyword evidence="3" id="KW-0813">Transport</keyword>
<dbReference type="SMART" id="SM00382">
    <property type="entry name" value="AAA"/>
    <property type="match status" value="1"/>
</dbReference>
<feature type="region of interest" description="Disordered" evidence="13">
    <location>
        <begin position="640"/>
        <end position="700"/>
    </location>
</feature>
<proteinExistence type="inferred from homology"/>
<dbReference type="PROSITE" id="PS00022">
    <property type="entry name" value="EGF_1"/>
    <property type="match status" value="1"/>
</dbReference>
<dbReference type="SUPFAM" id="SSF52540">
    <property type="entry name" value="P-loop containing nucleoside triphosphate hydrolases"/>
    <property type="match status" value="1"/>
</dbReference>
<dbReference type="PROSITE" id="PS50026">
    <property type="entry name" value="EGF_3"/>
    <property type="match status" value="1"/>
</dbReference>
<dbReference type="PROSITE" id="PS50893">
    <property type="entry name" value="ABC_TRANSPORTER_2"/>
    <property type="match status" value="1"/>
</dbReference>
<keyword evidence="5 15" id="KW-0732">Signal</keyword>
<evidence type="ECO:0000256" key="13">
    <source>
        <dbReference type="SAM" id="MobiDB-lite"/>
    </source>
</evidence>
<dbReference type="GO" id="GO:0016887">
    <property type="term" value="F:ATP hydrolysis activity"/>
    <property type="evidence" value="ECO:0007669"/>
    <property type="project" value="InterPro"/>
</dbReference>
<comment type="subcellular location">
    <subcellularLocation>
        <location evidence="1">Endoplasmic reticulum membrane</location>
        <topology evidence="1">Multi-pass membrane protein</topology>
    </subcellularLocation>
</comment>
<reference evidence="18 19" key="1">
    <citation type="submission" date="2019-09" db="EMBL/GenBank/DDBJ databases">
        <title>Draft genome of the ectomycorrhizal ascomycete Sphaerosporella brunnea.</title>
        <authorList>
            <consortium name="DOE Joint Genome Institute"/>
            <person name="Benucci G.M."/>
            <person name="Marozzi G."/>
            <person name="Antonielli L."/>
            <person name="Sanchez S."/>
            <person name="Marco P."/>
            <person name="Wang X."/>
            <person name="Falini L.B."/>
            <person name="Barry K."/>
            <person name="Haridas S."/>
            <person name="Lipzen A."/>
            <person name="Labutti K."/>
            <person name="Grigoriev I.V."/>
            <person name="Murat C."/>
            <person name="Martin F."/>
            <person name="Albertini E."/>
            <person name="Donnini D."/>
            <person name="Bonito G."/>
        </authorList>
    </citation>
    <scope>NUCLEOTIDE SEQUENCE [LARGE SCALE GENOMIC DNA]</scope>
    <source>
        <strain evidence="18 19">Sb_GMNB300</strain>
    </source>
</reference>
<keyword evidence="12" id="KW-1015">Disulfide bond</keyword>
<dbReference type="FunCoup" id="A0A5J5EZF5">
    <property type="interactions" value="344"/>
</dbReference>
<feature type="transmembrane region" description="Helical" evidence="14">
    <location>
        <begin position="1031"/>
        <end position="1054"/>
    </location>
</feature>
<dbReference type="GO" id="GO:0005789">
    <property type="term" value="C:endoplasmic reticulum membrane"/>
    <property type="evidence" value="ECO:0007669"/>
    <property type="project" value="UniProtKB-SubCell"/>
</dbReference>
<evidence type="ECO:0000313" key="19">
    <source>
        <dbReference type="Proteomes" id="UP000326924"/>
    </source>
</evidence>
<evidence type="ECO:0000256" key="7">
    <source>
        <dbReference type="ARBA" id="ARBA00022824"/>
    </source>
</evidence>
<gene>
    <name evidence="18" type="ORF">FN846DRAFT_906277</name>
</gene>
<keyword evidence="10 14" id="KW-0472">Membrane</keyword>
<keyword evidence="4 14" id="KW-0812">Transmembrane</keyword>
<evidence type="ECO:0000259" key="16">
    <source>
        <dbReference type="PROSITE" id="PS50026"/>
    </source>
</evidence>
<keyword evidence="6" id="KW-0547">Nucleotide-binding</keyword>
<comment type="caution">
    <text evidence="18">The sequence shown here is derived from an EMBL/GenBank/DDBJ whole genome shotgun (WGS) entry which is preliminary data.</text>
</comment>
<dbReference type="Gene3D" id="3.40.50.300">
    <property type="entry name" value="P-loop containing nucleotide triphosphate hydrolases"/>
    <property type="match status" value="1"/>
</dbReference>
<evidence type="ECO:0000313" key="18">
    <source>
        <dbReference type="EMBL" id="KAA8908210.1"/>
    </source>
</evidence>
<dbReference type="InterPro" id="IPR003439">
    <property type="entry name" value="ABC_transporter-like_ATP-bd"/>
</dbReference>
<keyword evidence="8" id="KW-0067">ATP-binding</keyword>
<evidence type="ECO:0000256" key="15">
    <source>
        <dbReference type="SAM" id="SignalP"/>
    </source>
</evidence>
<dbReference type="GO" id="GO:0005524">
    <property type="term" value="F:ATP binding"/>
    <property type="evidence" value="ECO:0007669"/>
    <property type="project" value="UniProtKB-KW"/>
</dbReference>
<evidence type="ECO:0000256" key="1">
    <source>
        <dbReference type="ARBA" id="ARBA00004477"/>
    </source>
</evidence>
<dbReference type="InterPro" id="IPR013525">
    <property type="entry name" value="ABC2_TM"/>
</dbReference>
<dbReference type="InterPro" id="IPR002049">
    <property type="entry name" value="LE_dom"/>
</dbReference>
<dbReference type="CDD" id="cd00055">
    <property type="entry name" value="EGF_Lam"/>
    <property type="match status" value="1"/>
</dbReference>
<dbReference type="PROSITE" id="PS00211">
    <property type="entry name" value="ABC_TRANSPORTER_1"/>
    <property type="match status" value="1"/>
</dbReference>
<feature type="transmembrane region" description="Helical" evidence="14">
    <location>
        <begin position="915"/>
        <end position="940"/>
    </location>
</feature>
<feature type="chain" id="PRO_5023918583" description="ABC transporter domain-containing protein" evidence="15">
    <location>
        <begin position="23"/>
        <end position="1057"/>
    </location>
</feature>
<dbReference type="InterPro" id="IPR043926">
    <property type="entry name" value="ABCG_dom"/>
</dbReference>
<name>A0A5J5EZF5_9PEZI</name>
<dbReference type="Proteomes" id="UP000326924">
    <property type="component" value="Unassembled WGS sequence"/>
</dbReference>
<feature type="domain" description="EGF-like" evidence="16">
    <location>
        <begin position="84"/>
        <end position="122"/>
    </location>
</feature>
<keyword evidence="11" id="KW-0325">Glycoprotein</keyword>
<dbReference type="InterPro" id="IPR050352">
    <property type="entry name" value="ABCG_transporters"/>
</dbReference>
<sequence>MLRSFGTLLLLATSLSQSVVSARNTSSLTAPNRDLLESQFAWSLDDRPKDCPPCFNCLLPAFHCTQFADCSSSTGKCECPPGFAGDDCLQPLCGSLGAGTHRPAKGDGPCECDEGWEGINCNVCKTDDSCRTMYPEEQQSDVVCYKQGIAVKENFQQCDVTNKKILEMLKRNPQVTFSCNKAHEECTFQFWVDQRESFYCNLNECEWDMESSHDKNITNYQCKQAQCECISGRTLCGEGGTIDLSEFLQVEIKGPATFQCDSSKANDQCYFSEPNMNNIITSIFGDETILLDCDSGECLHKSEVPGYKRPIKTINKPLIAGVIAGCALFLVAVVLGLWYLGRRANQRRGAIYLSDDDDEALRILAEHKPAALHFSDVCYTLNGKKILEGVRGSVSPGQVMAIMGPSGAGKTTFLDILARKNKRGSVNGNFLVNGAKVTDEEYKEISGFVDQEDTMMATLTVYETILNSALLRLPRDMTFEAKNRRVMDVMGQLGIMSIKDQLIGTSEDNGLRGVSGGEKRRVSIACELVTSPSILFLDEPTSGLDSYNAYNVVECLVSLAKNYRRTVIFTIHQPKSNIVALFDQLVLLAKGRCVYSGPFDRCQEYFVRQGYSCPPGFNIADYLVDLTVHAEKRRAHPVDDNAFLDGDASSSRTQDGRAELSRPRPRKRGSSIRDKQAQQLFSRKRSNVSLGPGISEDGVMLSDDLEPRRHSLDESEADALLPPSAQADMTDLDVLIESYGASGIAKEIQEEIDAASAPGTNGAANGHTGLGGDGKGFTRVGWFEQFKILSARTWKNLYRNPQLMLAHYAISIVLAVLCGYLFFGIKDDISGFQNRMGLFFFVLALFGFSTLTSLNVFAQERTLFLRERANGYYSPITYFTSKVLFDIIPLRIIPPIIMGMLLYPMVGLVTQWPEFFKFILVLVLFNLSASAICLFIGIVFKDNGIGNLVGSLVMLFSLLFAGLLLNHNSIPAGALWAQNLSIFHFGFEALIVNEVRYLTLIEHKFGLDIEVPGATILSTFGFHSLAFWNDVIGLSVFAATFIVLAYLAMHFLLVERR</sequence>
<dbReference type="AlphaFoldDB" id="A0A5J5EZF5"/>
<feature type="signal peptide" evidence="15">
    <location>
        <begin position="1"/>
        <end position="22"/>
    </location>
</feature>
<feature type="disulfide bond" evidence="12">
    <location>
        <begin position="112"/>
        <end position="121"/>
    </location>
</feature>
<dbReference type="Pfam" id="PF19055">
    <property type="entry name" value="ABC2_membrane_7"/>
    <property type="match status" value="1"/>
</dbReference>
<dbReference type="CDD" id="cd03213">
    <property type="entry name" value="ABCG_EPDR"/>
    <property type="match status" value="1"/>
</dbReference>
<protein>
    <recommendedName>
        <fullName evidence="20">ABC transporter domain-containing protein</fullName>
    </recommendedName>
</protein>
<accession>A0A5J5EZF5</accession>
<feature type="transmembrane region" description="Helical" evidence="14">
    <location>
        <begin position="837"/>
        <end position="858"/>
    </location>
</feature>
<dbReference type="OrthoDB" id="66620at2759"/>
<feature type="disulfide bond" evidence="12">
    <location>
        <begin position="93"/>
        <end position="110"/>
    </location>
</feature>
<evidence type="ECO:0000256" key="4">
    <source>
        <dbReference type="ARBA" id="ARBA00022692"/>
    </source>
</evidence>
<dbReference type="FunFam" id="3.40.50.300:FF:000702">
    <property type="entry name" value="ABC transporter (Adp1)"/>
    <property type="match status" value="1"/>
</dbReference>
<keyword evidence="9 14" id="KW-1133">Transmembrane helix</keyword>
<dbReference type="GO" id="GO:0140359">
    <property type="term" value="F:ABC-type transporter activity"/>
    <property type="evidence" value="ECO:0007669"/>
    <property type="project" value="InterPro"/>
</dbReference>
<dbReference type="InterPro" id="IPR017871">
    <property type="entry name" value="ABC_transporter-like_CS"/>
</dbReference>